<comment type="caution">
    <text evidence="1">The sequence shown here is derived from an EMBL/GenBank/DDBJ whole genome shotgun (WGS) entry which is preliminary data.</text>
</comment>
<feature type="non-terminal residue" evidence="1">
    <location>
        <position position="215"/>
    </location>
</feature>
<organism evidence="1 2">
    <name type="scientific">Gigaspora margarita</name>
    <dbReference type="NCBI Taxonomy" id="4874"/>
    <lineage>
        <taxon>Eukaryota</taxon>
        <taxon>Fungi</taxon>
        <taxon>Fungi incertae sedis</taxon>
        <taxon>Mucoromycota</taxon>
        <taxon>Glomeromycotina</taxon>
        <taxon>Glomeromycetes</taxon>
        <taxon>Diversisporales</taxon>
        <taxon>Gigasporaceae</taxon>
        <taxon>Gigaspora</taxon>
    </lineage>
</organism>
<sequence>NKEGVFVEKKKTIIEKNEDIFEENRKVTLKFYISQSLTSNKRRALLFNVSEPFEVSMHNFDHEWWPLVSNIWTRFKGIPLEKHRKTKTHSPNLCSAKIQVLHFVGAQKVQIERYNNSLNYIHTLEESEVLKRSNAVQKLVEEKAVKNYLLPTIVSIIKDYATRKLDLSMSIKELKRKEVLNIKQKVNKVQKTIVSGACTRKRDERNEIDKKSCEQ</sequence>
<name>A0ABN7X6S4_GIGMA</name>
<dbReference type="EMBL" id="CAJVQB010089491">
    <property type="protein sequence ID" value="CAG8847827.1"/>
    <property type="molecule type" value="Genomic_DNA"/>
</dbReference>
<keyword evidence="2" id="KW-1185">Reference proteome</keyword>
<evidence type="ECO:0000313" key="2">
    <source>
        <dbReference type="Proteomes" id="UP000789901"/>
    </source>
</evidence>
<feature type="non-terminal residue" evidence="1">
    <location>
        <position position="1"/>
    </location>
</feature>
<dbReference type="Proteomes" id="UP000789901">
    <property type="component" value="Unassembled WGS sequence"/>
</dbReference>
<gene>
    <name evidence="1" type="ORF">GMARGA_LOCUS38865</name>
</gene>
<proteinExistence type="predicted"/>
<accession>A0ABN7X6S4</accession>
<evidence type="ECO:0000313" key="1">
    <source>
        <dbReference type="EMBL" id="CAG8847827.1"/>
    </source>
</evidence>
<protein>
    <submittedName>
        <fullName evidence="1">39515_t:CDS:1</fullName>
    </submittedName>
</protein>
<reference evidence="1 2" key="1">
    <citation type="submission" date="2021-06" db="EMBL/GenBank/DDBJ databases">
        <authorList>
            <person name="Kallberg Y."/>
            <person name="Tangrot J."/>
            <person name="Rosling A."/>
        </authorList>
    </citation>
    <scope>NUCLEOTIDE SEQUENCE [LARGE SCALE GENOMIC DNA]</scope>
    <source>
        <strain evidence="1 2">120-4 pot B 10/14</strain>
    </source>
</reference>